<dbReference type="Gene3D" id="3.30.420.240">
    <property type="match status" value="1"/>
</dbReference>
<dbReference type="RefSeq" id="WP_309798361.1">
    <property type="nucleotide sequence ID" value="NZ_JAVDPW010000009.1"/>
</dbReference>
<reference evidence="1 2" key="1">
    <citation type="submission" date="2023-07" db="EMBL/GenBank/DDBJ databases">
        <title>Sorghum-associated microbial communities from plants grown in Nebraska, USA.</title>
        <authorList>
            <person name="Schachtman D."/>
        </authorList>
    </citation>
    <scope>NUCLEOTIDE SEQUENCE [LARGE SCALE GENOMIC DNA]</scope>
    <source>
        <strain evidence="1 2">584</strain>
    </source>
</reference>
<dbReference type="Gene3D" id="3.40.50.300">
    <property type="entry name" value="P-loop containing nucleotide triphosphate hydrolases"/>
    <property type="match status" value="1"/>
</dbReference>
<proteinExistence type="predicted"/>
<evidence type="ECO:0000313" key="1">
    <source>
        <dbReference type="EMBL" id="MDR6292343.1"/>
    </source>
</evidence>
<name>A0ABU1JVL1_9PROT</name>
<dbReference type="InterPro" id="IPR027417">
    <property type="entry name" value="P-loop_NTPase"/>
</dbReference>
<protein>
    <recommendedName>
        <fullName evidence="3">Terminase</fullName>
    </recommendedName>
</protein>
<keyword evidence="2" id="KW-1185">Reference proteome</keyword>
<evidence type="ECO:0008006" key="3">
    <source>
        <dbReference type="Google" id="ProtNLM"/>
    </source>
</evidence>
<gene>
    <name evidence="1" type="ORF">E9232_004883</name>
</gene>
<sequence length="510" mass="56612">MTATALSPRERAIRLRLRDDFVHYAAKCLKIRTKAGSVDPLVLNKPQQYLHTRLEAQRQASGRVRAIILKGRQQGCSTYVGGRYYHRASHRRGVRVFILCHEAEATANLFDMVSRYHEHTPPLVRPSTSAANARELTFDRLDSGYKVGTAGTKGVGRSQTVQMFHGSEVAFWQFAETHAAGVLQAVPDMPDTEVILESTANGVGGFFHEQWQKAEAGQSEYQAIFIPWFWTPEYRKAPPAGFTLTDEEQEYASAYGLDMEQMAWRRSKVAELKDAWLFKQEYPATAAEAFQNSGHDSFIPGALVAAARKRQVEPSGPLVIGVDPAWMGDDRTSMAWRRGRRTLKIESKSGLDTMATAGWCKAVIDAEKPARMFIDVGGVGAGVVDRLMEMGYGEVVRAVNFGSAPLEPEPPEGGGPLNRRAEMWSKGKEWLQDVAGVQIPDMDSLHADITGPGYKYDSNSRVVLEKKEDMKRRGVRSPDEGDAWALTFAEPVDVANSWAKKIVYSNKGIV</sequence>
<comment type="caution">
    <text evidence="1">The sequence shown here is derived from an EMBL/GenBank/DDBJ whole genome shotgun (WGS) entry which is preliminary data.</text>
</comment>
<evidence type="ECO:0000313" key="2">
    <source>
        <dbReference type="Proteomes" id="UP001262410"/>
    </source>
</evidence>
<dbReference type="EMBL" id="JAVDPW010000009">
    <property type="protein sequence ID" value="MDR6292343.1"/>
    <property type="molecule type" value="Genomic_DNA"/>
</dbReference>
<dbReference type="Proteomes" id="UP001262410">
    <property type="component" value="Unassembled WGS sequence"/>
</dbReference>
<organism evidence="1 2">
    <name type="scientific">Inquilinus ginsengisoli</name>
    <dbReference type="NCBI Taxonomy" id="363840"/>
    <lineage>
        <taxon>Bacteria</taxon>
        <taxon>Pseudomonadati</taxon>
        <taxon>Pseudomonadota</taxon>
        <taxon>Alphaproteobacteria</taxon>
        <taxon>Rhodospirillales</taxon>
        <taxon>Rhodospirillaceae</taxon>
        <taxon>Inquilinus</taxon>
    </lineage>
</organism>
<accession>A0ABU1JVL1</accession>